<dbReference type="SUPFAM" id="SSF46894">
    <property type="entry name" value="C-terminal effector domain of the bipartite response regulators"/>
    <property type="match status" value="1"/>
</dbReference>
<protein>
    <recommendedName>
        <fullName evidence="4">HTH luxR-type domain-containing protein</fullName>
    </recommendedName>
</protein>
<accession>A0A0E3V6T9</accession>
<name>A0A0E3V6T9_9BACT</name>
<organism evidence="2 3">
    <name type="scientific">Spirosoma radiotolerans</name>
    <dbReference type="NCBI Taxonomy" id="1379870"/>
    <lineage>
        <taxon>Bacteria</taxon>
        <taxon>Pseudomonadati</taxon>
        <taxon>Bacteroidota</taxon>
        <taxon>Cytophagia</taxon>
        <taxon>Cytophagales</taxon>
        <taxon>Cytophagaceae</taxon>
        <taxon>Spirosoma</taxon>
    </lineage>
</organism>
<dbReference type="PATRIC" id="fig|1379870.5.peg.1701"/>
<dbReference type="InterPro" id="IPR019734">
    <property type="entry name" value="TPR_rpt"/>
</dbReference>
<dbReference type="SUPFAM" id="SSF48452">
    <property type="entry name" value="TPR-like"/>
    <property type="match status" value="2"/>
</dbReference>
<dbReference type="InterPro" id="IPR011990">
    <property type="entry name" value="TPR-like_helical_dom_sf"/>
</dbReference>
<feature type="transmembrane region" description="Helical" evidence="1">
    <location>
        <begin position="739"/>
        <end position="762"/>
    </location>
</feature>
<dbReference type="HOGENOM" id="CLU_319318_0_0_10"/>
<evidence type="ECO:0008006" key="4">
    <source>
        <dbReference type="Google" id="ProtNLM"/>
    </source>
</evidence>
<dbReference type="PANTHER" id="PTHR10098">
    <property type="entry name" value="RAPSYN-RELATED"/>
    <property type="match status" value="1"/>
</dbReference>
<dbReference type="InterPro" id="IPR016032">
    <property type="entry name" value="Sig_transdc_resp-reg_C-effctor"/>
</dbReference>
<dbReference type="InterPro" id="IPR036388">
    <property type="entry name" value="WH-like_DNA-bd_sf"/>
</dbReference>
<proteinExistence type="predicted"/>
<dbReference type="AlphaFoldDB" id="A0A0E3V6T9"/>
<sequence>MFPRWSIIALLLSIPYTLCAQINRVRFQRMTPEERFSFVDEYLTKHWEGFYDAVGLPDPQSARLPDYRFMVSATKDPKQNCLFRVFWCRNQQHDKMYYSGPYGQQVVDTLSSIREYAHAHHLQAEEGICWLAWCKALLEQRGSMSVKQRRTLAYAGAIRGITLLEHLPIATIHQYHGATYDIIYHLWWMSMYLFRVEDYRLAWRFAALGDKLAHPQLDTKDGQPNGYRFYKWELLNLLASCQLRLGNWQQAQDGFQQAYTFSRSQPDRLLQDVSYSNIGVALQQQGKTAAAQPYIKRAMALVQTADAQQVNAGHLSEDYFQFRWYAKTRPLNREWFRRLLPDERFAAMDDYFTNHWRRFYFATRNAATQSSLFADYQFMRSMATDPRSAVFLRVFRVRSQQYRSVDEEVGYERALDSLVAIRDYAHQHNLWAEEGVCWLVWCKLILQYPNKMDHRNRRIRVYEGAVKGLNLLENLPVSVLRQYNGATYDLTRHLWWMSMYFYQINELELLRRVATLGNRCAQPALLINPEEILDIGDTRGHIFYKWHFINDLGTYHFQMGQLTQATTFYRQAYTFVKTTNSPVEAGVSYGNMGAVLSKQRKSAAAIPYLEQALQVAQQADNRVLAFKAIVPLAQSYLQLKQYDNAFPVLQRAVALYNPADMLVPEVDSLALIPLLAGLGEVYQHRNDLKRALYYTQFANHLAEKQRQSREASIFRGKEEKIEAEAYRVKLNQLDTDRQWAVWLRNGSIGGLGLVALVSILYLRAQRKRRQAAEQQLVRMAQEARVRTEQITQFQQVQTSALSVETDKALPQPQVTQLLELAILTEADWQQFRKLFDQVYPNYLLRLRQKYPTLTPAETRIICLSRLSLSTKEMANMLGVSADTIIKTRYRIRKKANLLVGADVGETFAQI</sequence>
<gene>
    <name evidence="2" type="ORF">SD10_07840</name>
</gene>
<dbReference type="OrthoDB" id="920116at2"/>
<dbReference type="EMBL" id="CP010429">
    <property type="protein sequence ID" value="AKD54831.1"/>
    <property type="molecule type" value="Genomic_DNA"/>
</dbReference>
<keyword evidence="1" id="KW-1133">Transmembrane helix</keyword>
<evidence type="ECO:0000313" key="2">
    <source>
        <dbReference type="EMBL" id="AKD54831.1"/>
    </source>
</evidence>
<dbReference type="Pfam" id="PF13424">
    <property type="entry name" value="TPR_12"/>
    <property type="match status" value="2"/>
</dbReference>
<dbReference type="Gene3D" id="1.25.40.10">
    <property type="entry name" value="Tetratricopeptide repeat domain"/>
    <property type="match status" value="2"/>
</dbReference>
<dbReference type="Proteomes" id="UP000033054">
    <property type="component" value="Chromosome"/>
</dbReference>
<evidence type="ECO:0000313" key="3">
    <source>
        <dbReference type="Proteomes" id="UP000033054"/>
    </source>
</evidence>
<keyword evidence="3" id="KW-1185">Reference proteome</keyword>
<evidence type="ECO:0000256" key="1">
    <source>
        <dbReference type="SAM" id="Phobius"/>
    </source>
</evidence>
<keyword evidence="1" id="KW-0472">Membrane</keyword>
<dbReference type="GO" id="GO:0006355">
    <property type="term" value="P:regulation of DNA-templated transcription"/>
    <property type="evidence" value="ECO:0007669"/>
    <property type="project" value="InterPro"/>
</dbReference>
<dbReference type="STRING" id="1379870.SD10_07840"/>
<dbReference type="Gene3D" id="1.10.10.10">
    <property type="entry name" value="Winged helix-like DNA-binding domain superfamily/Winged helix DNA-binding domain"/>
    <property type="match status" value="1"/>
</dbReference>
<dbReference type="RefSeq" id="WP_046376431.1">
    <property type="nucleotide sequence ID" value="NZ_CP010429.1"/>
</dbReference>
<keyword evidence="1" id="KW-0812">Transmembrane</keyword>
<reference evidence="2 3" key="1">
    <citation type="journal article" date="2014" name="Curr. Microbiol.">
        <title>Spirosoma radiotolerans sp. nov., a gamma-radiation-resistant bacterium isolated from gamma ray-irradiated soil.</title>
        <authorList>
            <person name="Lee J.J."/>
            <person name="Srinivasan S."/>
            <person name="Lim S."/>
            <person name="Joe M."/>
            <person name="Im S."/>
            <person name="Bae S.I."/>
            <person name="Park K.R."/>
            <person name="Han J.H."/>
            <person name="Park S.H."/>
            <person name="Joo B.M."/>
            <person name="Park S.J."/>
            <person name="Kim M.K."/>
        </authorList>
    </citation>
    <scope>NUCLEOTIDE SEQUENCE [LARGE SCALE GENOMIC DNA]</scope>
    <source>
        <strain evidence="2 3">DG5A</strain>
    </source>
</reference>
<dbReference type="GO" id="GO:0003677">
    <property type="term" value="F:DNA binding"/>
    <property type="evidence" value="ECO:0007669"/>
    <property type="project" value="InterPro"/>
</dbReference>
<dbReference type="SMART" id="SM00028">
    <property type="entry name" value="TPR"/>
    <property type="match status" value="6"/>
</dbReference>
<dbReference type="KEGG" id="srd:SD10_07840"/>